<comment type="catalytic activity">
    <reaction evidence="1">
        <text>5-hydroxy-2-oxo-4-ureido-2,5-dihydro-1H-imidazole-5-carboxylate + H(+) = (S)-allantoin + CO2</text>
        <dbReference type="Rhea" id="RHEA:26301"/>
        <dbReference type="ChEBI" id="CHEBI:15378"/>
        <dbReference type="ChEBI" id="CHEBI:15678"/>
        <dbReference type="ChEBI" id="CHEBI:16526"/>
        <dbReference type="ChEBI" id="CHEBI:58639"/>
        <dbReference type="EC" id="4.1.1.97"/>
    </reaction>
</comment>
<dbReference type="PANTHER" id="PTHR43466:SF1">
    <property type="entry name" value="2-OXO-4-HYDROXY-4-CARBOXY-5-UREIDOIMIDAZOLINE DECARBOXYLASE-RELATED"/>
    <property type="match status" value="1"/>
</dbReference>
<organism evidence="12 13">
    <name type="scientific">Iphiclides podalirius</name>
    <name type="common">scarce swallowtail</name>
    <dbReference type="NCBI Taxonomy" id="110791"/>
    <lineage>
        <taxon>Eukaryota</taxon>
        <taxon>Metazoa</taxon>
        <taxon>Ecdysozoa</taxon>
        <taxon>Arthropoda</taxon>
        <taxon>Hexapoda</taxon>
        <taxon>Insecta</taxon>
        <taxon>Pterygota</taxon>
        <taxon>Neoptera</taxon>
        <taxon>Endopterygota</taxon>
        <taxon>Lepidoptera</taxon>
        <taxon>Glossata</taxon>
        <taxon>Ditrysia</taxon>
        <taxon>Papilionoidea</taxon>
        <taxon>Papilionidae</taxon>
        <taxon>Papilioninae</taxon>
        <taxon>Iphiclides</taxon>
    </lineage>
</organism>
<dbReference type="Proteomes" id="UP000837857">
    <property type="component" value="Chromosome 3"/>
</dbReference>
<evidence type="ECO:0000256" key="9">
    <source>
        <dbReference type="ARBA" id="ARBA00030624"/>
    </source>
</evidence>
<evidence type="ECO:0000256" key="1">
    <source>
        <dbReference type="ARBA" id="ARBA00001163"/>
    </source>
</evidence>
<evidence type="ECO:0000256" key="6">
    <source>
        <dbReference type="ARBA" id="ARBA00022631"/>
    </source>
</evidence>
<evidence type="ECO:0000256" key="3">
    <source>
        <dbReference type="ARBA" id="ARBA00004754"/>
    </source>
</evidence>
<keyword evidence="13" id="KW-1185">Reference proteome</keyword>
<proteinExistence type="inferred from homology"/>
<comment type="pathway">
    <text evidence="3">Purine metabolism; urate degradation; (S)-allantoin from urate: step 3/3.</text>
</comment>
<dbReference type="EC" id="4.1.1.97" evidence="5"/>
<feature type="non-terminal residue" evidence="12">
    <location>
        <position position="1"/>
    </location>
</feature>
<dbReference type="InterPro" id="IPR036778">
    <property type="entry name" value="OHCU_decarboxylase_sf"/>
</dbReference>
<evidence type="ECO:0000256" key="7">
    <source>
        <dbReference type="ARBA" id="ARBA00022793"/>
    </source>
</evidence>
<dbReference type="EMBL" id="OW152815">
    <property type="protein sequence ID" value="CAH2062840.1"/>
    <property type="molecule type" value="Genomic_DNA"/>
</dbReference>
<dbReference type="PANTHER" id="PTHR43466">
    <property type="entry name" value="2-OXO-4-HYDROXY-4-CARBOXY-5-UREIDOIMIDAZOLINE DECARBOXYLASE-RELATED"/>
    <property type="match status" value="1"/>
</dbReference>
<comment type="function">
    <text evidence="2">Catalyzes the stereoselective decarboxylation of 2-oxo-4-hydroxy-4-carboxy-5-ureidoimidazoline (OHCU) to (S)-allantoin.</text>
</comment>
<sequence>MASLTIADVNALNDEQYETIFGNVIEHCKRAAVKIKELRPFNNVDEICEAFEKYLDSADVEEKLAVLKSHPDLAGRLAQQGELTPESTAEQRSAGLNSLNEEEKNLMDSRNKRYKSKFGFPFIICARENKVQSILGGLDTRYKNTYEEEIENGIKEVKKILKLRILNIVNQ</sequence>
<dbReference type="SUPFAM" id="SSF158694">
    <property type="entry name" value="UraD-Like"/>
    <property type="match status" value="1"/>
</dbReference>
<comment type="similarity">
    <text evidence="4">Belongs to the OHCU decarboxylase family.</text>
</comment>
<evidence type="ECO:0000256" key="10">
    <source>
        <dbReference type="ARBA" id="ARBA00032116"/>
    </source>
</evidence>
<feature type="domain" description="Oxo-4-hydroxy-4-carboxy-5-ureidoimidazoline decarboxylase" evidence="11">
    <location>
        <begin position="10"/>
        <end position="165"/>
    </location>
</feature>
<dbReference type="Gene3D" id="1.10.3330.10">
    <property type="entry name" value="Oxo-4-hydroxy-4-carboxy-5-ureidoimidazoline decarboxylase"/>
    <property type="match status" value="1"/>
</dbReference>
<protein>
    <recommendedName>
        <fullName evidence="5">2-oxo-4-hydroxy-4-carboxy-5-ureidoimidazoline decarboxylase</fullName>
        <ecNumber evidence="5">4.1.1.97</ecNumber>
    </recommendedName>
    <alternativeName>
        <fullName evidence="10">Parahox neighbor</fullName>
    </alternativeName>
    <alternativeName>
        <fullName evidence="9">Ureidoimidazoline (2-oxo-4-hydroxy-4-carboxy-5-) decarboxylase</fullName>
    </alternativeName>
</protein>
<evidence type="ECO:0000256" key="2">
    <source>
        <dbReference type="ARBA" id="ARBA00002506"/>
    </source>
</evidence>
<dbReference type="Pfam" id="PF09349">
    <property type="entry name" value="OHCU_decarbox"/>
    <property type="match status" value="1"/>
</dbReference>
<keyword evidence="6" id="KW-0659">Purine metabolism</keyword>
<dbReference type="InterPro" id="IPR017580">
    <property type="entry name" value="OHCU_decarboxylase-1"/>
</dbReference>
<evidence type="ECO:0000313" key="13">
    <source>
        <dbReference type="Proteomes" id="UP000837857"/>
    </source>
</evidence>
<dbReference type="NCBIfam" id="TIGR03164">
    <property type="entry name" value="UHCUDC"/>
    <property type="match status" value="1"/>
</dbReference>
<evidence type="ECO:0000256" key="8">
    <source>
        <dbReference type="ARBA" id="ARBA00023239"/>
    </source>
</evidence>
<gene>
    <name evidence="12" type="ORF">IPOD504_LOCUS12225</name>
</gene>
<evidence type="ECO:0000313" key="12">
    <source>
        <dbReference type="EMBL" id="CAH2062840.1"/>
    </source>
</evidence>
<accession>A0ABN8IP17</accession>
<keyword evidence="8" id="KW-0456">Lyase</keyword>
<name>A0ABN8IP17_9NEOP</name>
<dbReference type="InterPro" id="IPR018020">
    <property type="entry name" value="OHCU_decarboxylase"/>
</dbReference>
<evidence type="ECO:0000259" key="11">
    <source>
        <dbReference type="Pfam" id="PF09349"/>
    </source>
</evidence>
<evidence type="ECO:0000256" key="5">
    <source>
        <dbReference type="ARBA" id="ARBA00012257"/>
    </source>
</evidence>
<reference evidence="12" key="1">
    <citation type="submission" date="2022-03" db="EMBL/GenBank/DDBJ databases">
        <authorList>
            <person name="Martin H S."/>
        </authorList>
    </citation>
    <scope>NUCLEOTIDE SEQUENCE</scope>
</reference>
<evidence type="ECO:0000256" key="4">
    <source>
        <dbReference type="ARBA" id="ARBA00005793"/>
    </source>
</evidence>
<keyword evidence="7" id="KW-0210">Decarboxylase</keyword>